<name>A0A5C1A7S4_9BACT</name>
<dbReference type="KEGG" id="lrs:PX52LOC_00760"/>
<keyword evidence="3" id="KW-1185">Reference proteome</keyword>
<keyword evidence="1" id="KW-0812">Transmembrane</keyword>
<dbReference type="RefSeq" id="WP_149108831.1">
    <property type="nucleotide sequence ID" value="NZ_CP042425.1"/>
</dbReference>
<evidence type="ECO:0000313" key="3">
    <source>
        <dbReference type="Proteomes" id="UP000324974"/>
    </source>
</evidence>
<feature type="transmembrane region" description="Helical" evidence="1">
    <location>
        <begin position="6"/>
        <end position="23"/>
    </location>
</feature>
<reference evidence="3" key="1">
    <citation type="submission" date="2019-08" db="EMBL/GenBank/DDBJ databases">
        <title>Limnoglobus roseus gen. nov., sp. nov., a novel freshwater planctomycete with a giant genome from the family Gemmataceae.</title>
        <authorList>
            <person name="Kulichevskaya I.S."/>
            <person name="Naumoff D.G."/>
            <person name="Miroshnikov K."/>
            <person name="Ivanova A."/>
            <person name="Philippov D.A."/>
            <person name="Hakobyan A."/>
            <person name="Rijpstra I.C."/>
            <person name="Sinninghe Damste J.S."/>
            <person name="Liesack W."/>
            <person name="Dedysh S.N."/>
        </authorList>
    </citation>
    <scope>NUCLEOTIDE SEQUENCE [LARGE SCALE GENOMIC DNA]</scope>
    <source>
        <strain evidence="3">PX52</strain>
    </source>
</reference>
<feature type="transmembrane region" description="Helical" evidence="1">
    <location>
        <begin position="44"/>
        <end position="67"/>
    </location>
</feature>
<dbReference type="AlphaFoldDB" id="A0A5C1A7S4"/>
<organism evidence="2 3">
    <name type="scientific">Limnoglobus roseus</name>
    <dbReference type="NCBI Taxonomy" id="2598579"/>
    <lineage>
        <taxon>Bacteria</taxon>
        <taxon>Pseudomonadati</taxon>
        <taxon>Planctomycetota</taxon>
        <taxon>Planctomycetia</taxon>
        <taxon>Gemmatales</taxon>
        <taxon>Gemmataceae</taxon>
        <taxon>Limnoglobus</taxon>
    </lineage>
</organism>
<gene>
    <name evidence="2" type="ORF">PX52LOC_00760</name>
</gene>
<dbReference type="EMBL" id="CP042425">
    <property type="protein sequence ID" value="QEL13902.1"/>
    <property type="molecule type" value="Genomic_DNA"/>
</dbReference>
<proteinExistence type="predicted"/>
<sequence>MDFTGAILAFLVWVAATGIVYVVSRRILSAPPPHGLLHPKVPQFVALVWTAMASLVFLAGRVSIFVFRDVFYHR</sequence>
<accession>A0A5C1A7S4</accession>
<keyword evidence="1" id="KW-1133">Transmembrane helix</keyword>
<evidence type="ECO:0000313" key="2">
    <source>
        <dbReference type="EMBL" id="QEL13902.1"/>
    </source>
</evidence>
<protein>
    <submittedName>
        <fullName evidence="2">Uncharacterized protein</fullName>
    </submittedName>
</protein>
<dbReference type="Proteomes" id="UP000324974">
    <property type="component" value="Chromosome"/>
</dbReference>
<keyword evidence="1" id="KW-0472">Membrane</keyword>
<evidence type="ECO:0000256" key="1">
    <source>
        <dbReference type="SAM" id="Phobius"/>
    </source>
</evidence>